<dbReference type="EMBL" id="VJVV01000028">
    <property type="protein sequence ID" value="TRO77523.1"/>
    <property type="molecule type" value="Genomic_DNA"/>
</dbReference>
<dbReference type="SUPFAM" id="SSF53098">
    <property type="entry name" value="Ribonuclease H-like"/>
    <property type="match status" value="1"/>
</dbReference>
<dbReference type="Pfam" id="PF22483">
    <property type="entry name" value="Mu-transpos_C_2"/>
    <property type="match status" value="1"/>
</dbReference>
<comment type="caution">
    <text evidence="3">The sequence shown here is derived from an EMBL/GenBank/DDBJ whole genome shotgun (WGS) entry which is preliminary data.</text>
</comment>
<evidence type="ECO:0000313" key="3">
    <source>
        <dbReference type="EMBL" id="TRO77523.1"/>
    </source>
</evidence>
<keyword evidence="4" id="KW-1185">Reference proteome</keyword>
<gene>
    <name evidence="3" type="ORF">FL622_17150</name>
</gene>
<evidence type="ECO:0000256" key="1">
    <source>
        <dbReference type="ARBA" id="ARBA00009277"/>
    </source>
</evidence>
<dbReference type="InterPro" id="IPR054353">
    <property type="entry name" value="IstA-like_C"/>
</dbReference>
<dbReference type="GO" id="GO:0003676">
    <property type="term" value="F:nucleic acid binding"/>
    <property type="evidence" value="ECO:0007669"/>
    <property type="project" value="InterPro"/>
</dbReference>
<dbReference type="InterPro" id="IPR012337">
    <property type="entry name" value="RNaseH-like_sf"/>
</dbReference>
<dbReference type="GO" id="GO:0015074">
    <property type="term" value="P:DNA integration"/>
    <property type="evidence" value="ECO:0007669"/>
    <property type="project" value="InterPro"/>
</dbReference>
<dbReference type="PANTHER" id="PTHR35004">
    <property type="entry name" value="TRANSPOSASE RV3428C-RELATED"/>
    <property type="match status" value="1"/>
</dbReference>
<accession>A0A550J309</accession>
<proteinExistence type="inferred from homology"/>
<evidence type="ECO:0000259" key="2">
    <source>
        <dbReference type="PROSITE" id="PS50994"/>
    </source>
</evidence>
<dbReference type="PROSITE" id="PS50994">
    <property type="entry name" value="INTEGRASE"/>
    <property type="match status" value="1"/>
</dbReference>
<dbReference type="RefSeq" id="WP_092056573.1">
    <property type="nucleotide sequence ID" value="NZ_FOJJ01000021.1"/>
</dbReference>
<dbReference type="Gene3D" id="3.30.420.10">
    <property type="entry name" value="Ribonuclease H-like superfamily/Ribonuclease H"/>
    <property type="match status" value="1"/>
</dbReference>
<reference evidence="3 4" key="1">
    <citation type="submission" date="2019-07" db="EMBL/GenBank/DDBJ databases">
        <title>Insights of Desulfuromonas acetexigens electromicrobiology.</title>
        <authorList>
            <person name="Katuri K."/>
            <person name="Sapireddy V."/>
            <person name="Shaw D.R."/>
            <person name="Saikaly P."/>
        </authorList>
    </citation>
    <scope>NUCLEOTIDE SEQUENCE [LARGE SCALE GENOMIC DNA]</scope>
    <source>
        <strain evidence="3 4">2873</strain>
    </source>
</reference>
<dbReference type="InterPro" id="IPR036397">
    <property type="entry name" value="RNaseH_sf"/>
</dbReference>
<dbReference type="InterPro" id="IPR001584">
    <property type="entry name" value="Integrase_cat-core"/>
</dbReference>
<protein>
    <submittedName>
        <fullName evidence="3">IS21 family transposase</fullName>
    </submittedName>
</protein>
<sequence>MAHKEYGVTDIIDLLRRAKAKDSQRRIARATGMDRKTVRNYLGLAAEHGFADSVADDQLPEIAAAVFRQVHGGQNKSSDSAAGACAVLVPHRGLLSGWLETDGLSLTKAHIKLGRMGVDVTYSTLYRYARETLGFGGPKVTVRMAQTEPGEVAQCDFGRMGLVFDPETGRDRVLHALVVTLVFSRHQYVFLTHRQDLDALISGIEEAWEFFGGVSRRLIIDNMKAAVIKADRYEPVFNRTFQEYSQHRGFLIDAAVARHPEGKATVENQVKYVRDNFFAGEAFTDREHAQQEAERWCRTTAGLRLHGSTRQRPLWVFEQEEQPVLLPLSGERFDVPVWAQCKVHPDHHIRFKNALYSLPTRYVGKQVEVKGTRALVRIYLQNQLIKTHPKAAPGKRSTDFNDYPKEKSAYALRDVAFYLRKAGENGEKQGAFMAELLAGDVPWAYIRQAQQLLRLTDKYGAARVEAACARALAFGLMNVSRVERIIKQSLGNSAAPAGRVTSLPPARFVRDAGYFNHTTNHHTPQEDTHGDHR</sequence>
<organism evidence="3 4">
    <name type="scientific">Trichloromonas acetexigens</name>
    <dbReference type="NCBI Taxonomy" id="38815"/>
    <lineage>
        <taxon>Bacteria</taxon>
        <taxon>Pseudomonadati</taxon>
        <taxon>Thermodesulfobacteriota</taxon>
        <taxon>Desulfuromonadia</taxon>
        <taxon>Desulfuromonadales</taxon>
        <taxon>Trichloromonadaceae</taxon>
        <taxon>Trichloromonas</taxon>
    </lineage>
</organism>
<feature type="domain" description="Integrase catalytic" evidence="2">
    <location>
        <begin position="145"/>
        <end position="321"/>
    </location>
</feature>
<comment type="similarity">
    <text evidence="1">Belongs to the transposase IS21/IS408/IS1162 family.</text>
</comment>
<dbReference type="OrthoDB" id="9798623at2"/>
<name>A0A550J309_9BACT</name>
<dbReference type="PANTHER" id="PTHR35004:SF8">
    <property type="entry name" value="TRANSPOSASE RV3428C-RELATED"/>
    <property type="match status" value="1"/>
</dbReference>
<dbReference type="NCBIfam" id="NF033546">
    <property type="entry name" value="transpos_IS21"/>
    <property type="match status" value="1"/>
</dbReference>
<evidence type="ECO:0000313" key="4">
    <source>
        <dbReference type="Proteomes" id="UP000317155"/>
    </source>
</evidence>
<dbReference type="AlphaFoldDB" id="A0A550J309"/>
<dbReference type="Proteomes" id="UP000317155">
    <property type="component" value="Unassembled WGS sequence"/>
</dbReference>